<evidence type="ECO:0000256" key="8">
    <source>
        <dbReference type="RuleBase" id="RU363032"/>
    </source>
</evidence>
<feature type="transmembrane region" description="Helical" evidence="8">
    <location>
        <begin position="49"/>
        <end position="72"/>
    </location>
</feature>
<keyword evidence="11" id="KW-1185">Reference proteome</keyword>
<dbReference type="GO" id="GO:0022857">
    <property type="term" value="F:transmembrane transporter activity"/>
    <property type="evidence" value="ECO:0007669"/>
    <property type="project" value="InterPro"/>
</dbReference>
<dbReference type="InterPro" id="IPR051204">
    <property type="entry name" value="ABC_transp_perm/SBD"/>
</dbReference>
<sequence length="514" mass="54748">MNAFDAALAQVPALLQAHLALSLTALVLACAIGLPVALVAVGRPALRTAVLGVTSVVQTIPGLALLALFYPALLLAGRVTGLDIPALGFLPAVMALTLYAMLPIVRNAVTGIEQVDPVLVDVANGLGMTGVQRLRMVQIPLAAPVILAGVRTAAIWTIGTATLATTVGQPTLGNLIFSGLQTENWTAVLVGCLFAAVIAIVADALLGLLESGLSRRSRVRQIIAGLGLAALCILPFAPLTSDGGPDTVTIGAKNFSEQYILAELMAGRLQEAGFKTERRDNLGSAVAYRALASGDIDVYVDYTGTLWANVLGRDDRPSRDDMLSALSRELDRRDGVLLLEPLGFENAYALAMRRDRAAREGIASLADLARVSPGMTLGTDLEFTDRPEWQSVEDGYAMRFGDTVQYSPTFMYRAIADGSVDAISAFSSDGRIKALDLVTLSDPRGRLPRYDAVILLSPHARKDKALVAALSGLGGSIDIDTMRQANLMVDRAEDKQTPRQAARWIARRKRRARR</sequence>
<dbReference type="PROSITE" id="PS50928">
    <property type="entry name" value="ABC_TM1"/>
    <property type="match status" value="1"/>
</dbReference>
<dbReference type="AlphaFoldDB" id="A0A916Z850"/>
<dbReference type="Proteomes" id="UP000612349">
    <property type="component" value="Unassembled WGS sequence"/>
</dbReference>
<evidence type="ECO:0000256" key="4">
    <source>
        <dbReference type="ARBA" id="ARBA00022989"/>
    </source>
</evidence>
<evidence type="ECO:0000256" key="3">
    <source>
        <dbReference type="ARBA" id="ARBA00022692"/>
    </source>
</evidence>
<feature type="domain" description="ABC transmembrane type-1" evidence="9">
    <location>
        <begin position="15"/>
        <end position="206"/>
    </location>
</feature>
<evidence type="ECO:0000256" key="2">
    <source>
        <dbReference type="ARBA" id="ARBA00022448"/>
    </source>
</evidence>
<dbReference type="GO" id="GO:0031460">
    <property type="term" value="P:glycine betaine transport"/>
    <property type="evidence" value="ECO:0007669"/>
    <property type="project" value="TreeGrafter"/>
</dbReference>
<dbReference type="Pfam" id="PF04069">
    <property type="entry name" value="OpuAC"/>
    <property type="match status" value="1"/>
</dbReference>
<comment type="caution">
    <text evidence="10">The sequence shown here is derived from an EMBL/GenBank/DDBJ whole genome shotgun (WGS) entry which is preliminary data.</text>
</comment>
<evidence type="ECO:0000256" key="1">
    <source>
        <dbReference type="ARBA" id="ARBA00004651"/>
    </source>
</evidence>
<proteinExistence type="inferred from homology"/>
<dbReference type="InterPro" id="IPR035906">
    <property type="entry name" value="MetI-like_sf"/>
</dbReference>
<dbReference type="InterPro" id="IPR007210">
    <property type="entry name" value="ABC_Gly_betaine_transp_sub-bd"/>
</dbReference>
<name>A0A916Z850_9SPHN</name>
<comment type="similarity">
    <text evidence="8">Belongs to the binding-protein-dependent transport system permease family.</text>
</comment>
<accession>A0A916Z850</accession>
<dbReference type="GO" id="GO:0043190">
    <property type="term" value="C:ATP-binding cassette (ABC) transporter complex"/>
    <property type="evidence" value="ECO:0007669"/>
    <property type="project" value="InterPro"/>
</dbReference>
<evidence type="ECO:0000313" key="11">
    <source>
        <dbReference type="Proteomes" id="UP000612349"/>
    </source>
</evidence>
<keyword evidence="3 8" id="KW-0812">Transmembrane</keyword>
<gene>
    <name evidence="10" type="ORF">GCM10010990_33630</name>
</gene>
<dbReference type="CDD" id="cd06261">
    <property type="entry name" value="TM_PBP2"/>
    <property type="match status" value="1"/>
</dbReference>
<evidence type="ECO:0000256" key="5">
    <source>
        <dbReference type="ARBA" id="ARBA00023136"/>
    </source>
</evidence>
<evidence type="ECO:0000256" key="7">
    <source>
        <dbReference type="ARBA" id="ARBA00035652"/>
    </source>
</evidence>
<dbReference type="SUPFAM" id="SSF53850">
    <property type="entry name" value="Periplasmic binding protein-like II"/>
    <property type="match status" value="1"/>
</dbReference>
<keyword evidence="2 8" id="KW-0813">Transport</keyword>
<dbReference type="RefSeq" id="WP_066774783.1">
    <property type="nucleotide sequence ID" value="NZ_BMIP01000010.1"/>
</dbReference>
<dbReference type="EMBL" id="BMIP01000010">
    <property type="protein sequence ID" value="GGD80984.1"/>
    <property type="molecule type" value="Genomic_DNA"/>
</dbReference>
<comment type="subcellular location">
    <subcellularLocation>
        <location evidence="1 8">Cell membrane</location>
        <topology evidence="1 8">Multi-pass membrane protein</topology>
    </subcellularLocation>
</comment>
<dbReference type="Gene3D" id="3.40.190.120">
    <property type="entry name" value="Osmoprotection protein (prox), domain 2"/>
    <property type="match status" value="1"/>
</dbReference>
<reference evidence="10" key="1">
    <citation type="journal article" date="2014" name="Int. J. Syst. Evol. Microbiol.">
        <title>Complete genome sequence of Corynebacterium casei LMG S-19264T (=DSM 44701T), isolated from a smear-ripened cheese.</title>
        <authorList>
            <consortium name="US DOE Joint Genome Institute (JGI-PGF)"/>
            <person name="Walter F."/>
            <person name="Albersmeier A."/>
            <person name="Kalinowski J."/>
            <person name="Ruckert C."/>
        </authorList>
    </citation>
    <scope>NUCLEOTIDE SEQUENCE</scope>
    <source>
        <strain evidence="10">CGMCC 1.15360</strain>
    </source>
</reference>
<feature type="transmembrane region" description="Helical" evidence="8">
    <location>
        <begin position="84"/>
        <end position="102"/>
    </location>
</feature>
<dbReference type="Gene3D" id="3.40.190.10">
    <property type="entry name" value="Periplasmic binding protein-like II"/>
    <property type="match status" value="1"/>
</dbReference>
<feature type="transmembrane region" description="Helical" evidence="8">
    <location>
        <begin position="221"/>
        <end position="239"/>
    </location>
</feature>
<feature type="transmembrane region" description="Helical" evidence="8">
    <location>
        <begin position="185"/>
        <end position="209"/>
    </location>
</feature>
<dbReference type="OrthoDB" id="9801163at2"/>
<dbReference type="SUPFAM" id="SSF161098">
    <property type="entry name" value="MetI-like"/>
    <property type="match status" value="1"/>
</dbReference>
<dbReference type="PANTHER" id="PTHR30177:SF4">
    <property type="entry name" value="OSMOPROTECTANT IMPORT PERMEASE PROTEIN OSMW"/>
    <property type="match status" value="1"/>
</dbReference>
<feature type="transmembrane region" description="Helical" evidence="8">
    <location>
        <begin position="20"/>
        <end position="42"/>
    </location>
</feature>
<dbReference type="Pfam" id="PF00528">
    <property type="entry name" value="BPD_transp_1"/>
    <property type="match status" value="1"/>
</dbReference>
<organism evidence="10 11">
    <name type="scientific">Croceicoccus mobilis</name>
    <dbReference type="NCBI Taxonomy" id="1703339"/>
    <lineage>
        <taxon>Bacteria</taxon>
        <taxon>Pseudomonadati</taxon>
        <taxon>Pseudomonadota</taxon>
        <taxon>Alphaproteobacteria</taxon>
        <taxon>Sphingomonadales</taxon>
        <taxon>Erythrobacteraceae</taxon>
        <taxon>Croceicoccus</taxon>
    </lineage>
</organism>
<keyword evidence="5 8" id="KW-0472">Membrane</keyword>
<comment type="similarity">
    <text evidence="6">In the C-terminal section; belongs to the OsmX family.</text>
</comment>
<keyword evidence="4 8" id="KW-1133">Transmembrane helix</keyword>
<evidence type="ECO:0000256" key="6">
    <source>
        <dbReference type="ARBA" id="ARBA00035642"/>
    </source>
</evidence>
<dbReference type="PANTHER" id="PTHR30177">
    <property type="entry name" value="GLYCINE BETAINE/L-PROLINE TRANSPORT SYSTEM PERMEASE PROTEIN PROW"/>
    <property type="match status" value="1"/>
</dbReference>
<protein>
    <submittedName>
        <fullName evidence="10">ABC transporter permease</fullName>
    </submittedName>
</protein>
<feature type="transmembrane region" description="Helical" evidence="8">
    <location>
        <begin position="141"/>
        <end position="165"/>
    </location>
</feature>
<comment type="similarity">
    <text evidence="7">In the N-terminal section; belongs to the binding-protein-dependent transport system permease family.</text>
</comment>
<reference evidence="10" key="2">
    <citation type="submission" date="2020-09" db="EMBL/GenBank/DDBJ databases">
        <authorList>
            <person name="Sun Q."/>
            <person name="Zhou Y."/>
        </authorList>
    </citation>
    <scope>NUCLEOTIDE SEQUENCE</scope>
    <source>
        <strain evidence="10">CGMCC 1.15360</strain>
    </source>
</reference>
<dbReference type="InterPro" id="IPR000515">
    <property type="entry name" value="MetI-like"/>
</dbReference>
<evidence type="ECO:0000313" key="10">
    <source>
        <dbReference type="EMBL" id="GGD80984.1"/>
    </source>
</evidence>
<dbReference type="Gene3D" id="1.10.3720.10">
    <property type="entry name" value="MetI-like"/>
    <property type="match status" value="1"/>
</dbReference>
<evidence type="ECO:0000259" key="9">
    <source>
        <dbReference type="PROSITE" id="PS50928"/>
    </source>
</evidence>